<protein>
    <submittedName>
        <fullName evidence="2">FAD/NAD(P)-binding oxidoreductase</fullName>
    </submittedName>
</protein>
<evidence type="ECO:0000313" key="2">
    <source>
        <dbReference type="EMBL" id="QUI24078.1"/>
    </source>
</evidence>
<organism evidence="2 3">
    <name type="scientific">Vallitalea pronyensis</name>
    <dbReference type="NCBI Taxonomy" id="1348613"/>
    <lineage>
        <taxon>Bacteria</taxon>
        <taxon>Bacillati</taxon>
        <taxon>Bacillota</taxon>
        <taxon>Clostridia</taxon>
        <taxon>Lachnospirales</taxon>
        <taxon>Vallitaleaceae</taxon>
        <taxon>Vallitalea</taxon>
    </lineage>
</organism>
<dbReference type="InterPro" id="IPR007055">
    <property type="entry name" value="BON_dom"/>
</dbReference>
<dbReference type="SUPFAM" id="SSF51905">
    <property type="entry name" value="FAD/NAD(P)-binding domain"/>
    <property type="match status" value="1"/>
</dbReference>
<dbReference type="PANTHER" id="PTHR42720:SF1">
    <property type="entry name" value="GLYCEROL 3-PHOSPHATE OXIDASE"/>
    <property type="match status" value="1"/>
</dbReference>
<proteinExistence type="predicted"/>
<dbReference type="EMBL" id="CP058649">
    <property type="protein sequence ID" value="QUI24078.1"/>
    <property type="molecule type" value="Genomic_DNA"/>
</dbReference>
<dbReference type="InterPro" id="IPR007419">
    <property type="entry name" value="BFD-like_2Fe2S-bd_dom"/>
</dbReference>
<dbReference type="InterPro" id="IPR036188">
    <property type="entry name" value="FAD/NAD-bd_sf"/>
</dbReference>
<dbReference type="InterPro" id="IPR041854">
    <property type="entry name" value="BFD-like_2Fe2S-bd_dom_sf"/>
</dbReference>
<accession>A0A8J8MMP1</accession>
<dbReference type="Pfam" id="PF01266">
    <property type="entry name" value="DAO"/>
    <property type="match status" value="1"/>
</dbReference>
<dbReference type="PANTHER" id="PTHR42720">
    <property type="entry name" value="GLYCEROL-3-PHOSPHATE DEHYDROGENASE"/>
    <property type="match status" value="1"/>
</dbReference>
<dbReference type="Pfam" id="PF04324">
    <property type="entry name" value="Fer2_BFD"/>
    <property type="match status" value="1"/>
</dbReference>
<dbReference type="KEGG" id="vpy:HZI73_18055"/>
<dbReference type="Gene3D" id="1.10.10.1100">
    <property type="entry name" value="BFD-like [2Fe-2S]-binding domain"/>
    <property type="match status" value="1"/>
</dbReference>
<dbReference type="CDD" id="cd19946">
    <property type="entry name" value="GlpA-like_Fer2_BFD-like"/>
    <property type="match status" value="1"/>
</dbReference>
<dbReference type="AlphaFoldDB" id="A0A8J8MMP1"/>
<keyword evidence="3" id="KW-1185">Reference proteome</keyword>
<dbReference type="Pfam" id="PF04972">
    <property type="entry name" value="BON"/>
    <property type="match status" value="1"/>
</dbReference>
<name>A0A8J8MMP1_9FIRM</name>
<evidence type="ECO:0000259" key="1">
    <source>
        <dbReference type="PROSITE" id="PS50914"/>
    </source>
</evidence>
<dbReference type="InterPro" id="IPR052745">
    <property type="entry name" value="G3P_Oxidase/Oxidoreductase"/>
</dbReference>
<dbReference type="PROSITE" id="PS50914">
    <property type="entry name" value="BON"/>
    <property type="match status" value="1"/>
</dbReference>
<dbReference type="Proteomes" id="UP000683246">
    <property type="component" value="Chromosome"/>
</dbReference>
<reference evidence="2" key="1">
    <citation type="submission" date="2020-07" db="EMBL/GenBank/DDBJ databases">
        <title>Vallitalea pronyensis genome.</title>
        <authorList>
            <person name="Postec A."/>
        </authorList>
    </citation>
    <scope>NUCLEOTIDE SEQUENCE</scope>
    <source>
        <strain evidence="2">FatNI3</strain>
    </source>
</reference>
<dbReference type="InterPro" id="IPR006076">
    <property type="entry name" value="FAD-dep_OxRdtase"/>
</dbReference>
<dbReference type="Gene3D" id="3.50.50.60">
    <property type="entry name" value="FAD/NAD(P)-binding domain"/>
    <property type="match status" value="1"/>
</dbReference>
<sequence>MKNKILKAIQSHEELAHYTIHIELSKEGIVTLRGEVDQWQHVVDIGHIAAKVKGIKNVVNDITVKGITIPKKDRSEEIRKVKASGHVRTCDVVIIGAGITGCAIARALSKYQLDIIVVDKNSDIAEGATKANNGNIHPGLIAKPGTLKAKLNIKGNAMYTKWAEELHFACNRTGSLGVVYHQSEWYLLKLLQFMKITRLGYLFKPLRQAMKVPGLKWLSGQEVQKLEPHIEGKPCGALLMTTMAIVEPYDVCLALAENAVMNGVSYMLDTEVIDVLTEHGQVKGVMTDKEVIRSKYVINCAGVYADHIAEMAGDRFYTIHPRRGAIAIFDKSRKGYFNRPLVSFSRTRGKKQHSKGGGACMTPEGNLLWGPTAKEIPDKEDKSVERTDMDYIHALGNHVTTNVKPSEIITFFAGVRAADYKEDFIISMSEKVDGFIHVAGIQSPGLASAPAIAEMVEDMIKKDQGCLHKNVHYNPIRKPRGKFRHMSHQEQDALIQKNPLYGHVICRCELITEGEIVDAIHGLIPATTLDAVKRRTRSGMGRCQGGFCGPKVLQILARELHKEPIEITLKGSNSYVLQKDNRR</sequence>
<feature type="domain" description="BON" evidence="1">
    <location>
        <begin position="1"/>
        <end position="66"/>
    </location>
</feature>
<dbReference type="Gene3D" id="3.30.9.10">
    <property type="entry name" value="D-Amino Acid Oxidase, subunit A, domain 2"/>
    <property type="match status" value="1"/>
</dbReference>
<gene>
    <name evidence="2" type="ORF">HZI73_18055</name>
</gene>
<dbReference type="RefSeq" id="WP_212694770.1">
    <property type="nucleotide sequence ID" value="NZ_CP058649.1"/>
</dbReference>
<evidence type="ECO:0000313" key="3">
    <source>
        <dbReference type="Proteomes" id="UP000683246"/>
    </source>
</evidence>
<dbReference type="Gene3D" id="3.30.1340.30">
    <property type="match status" value="1"/>
</dbReference>